<evidence type="ECO:0000256" key="5">
    <source>
        <dbReference type="ARBA" id="ARBA00022989"/>
    </source>
</evidence>
<dbReference type="InterPro" id="IPR011701">
    <property type="entry name" value="MFS"/>
</dbReference>
<dbReference type="InterPro" id="IPR036259">
    <property type="entry name" value="MFS_trans_sf"/>
</dbReference>
<keyword evidence="4 7" id="KW-0812">Transmembrane</keyword>
<evidence type="ECO:0000313" key="10">
    <source>
        <dbReference type="Proteomes" id="UP001596481"/>
    </source>
</evidence>
<name>A0ABD5ZE55_9EURY</name>
<comment type="caution">
    <text evidence="9">The sequence shown here is derived from an EMBL/GenBank/DDBJ whole genome shotgun (WGS) entry which is preliminary data.</text>
</comment>
<organism evidence="9 10">
    <name type="scientific">Haloferax namakaokahaiae</name>
    <dbReference type="NCBI Taxonomy" id="1748331"/>
    <lineage>
        <taxon>Archaea</taxon>
        <taxon>Methanobacteriati</taxon>
        <taxon>Methanobacteriota</taxon>
        <taxon>Stenosarchaea group</taxon>
        <taxon>Halobacteria</taxon>
        <taxon>Halobacteriales</taxon>
        <taxon>Haloferacaceae</taxon>
        <taxon>Haloferax</taxon>
    </lineage>
</organism>
<evidence type="ECO:0000256" key="6">
    <source>
        <dbReference type="ARBA" id="ARBA00023136"/>
    </source>
</evidence>
<feature type="transmembrane region" description="Helical" evidence="7">
    <location>
        <begin position="145"/>
        <end position="166"/>
    </location>
</feature>
<dbReference type="EMBL" id="JBHTAA010000005">
    <property type="protein sequence ID" value="MFC7203389.1"/>
    <property type="molecule type" value="Genomic_DNA"/>
</dbReference>
<feature type="transmembrane region" description="Helical" evidence="7">
    <location>
        <begin position="54"/>
        <end position="78"/>
    </location>
</feature>
<reference evidence="9 10" key="1">
    <citation type="journal article" date="2019" name="Int. J. Syst. Evol. Microbiol.">
        <title>The Global Catalogue of Microorganisms (GCM) 10K type strain sequencing project: providing services to taxonomists for standard genome sequencing and annotation.</title>
        <authorList>
            <consortium name="The Broad Institute Genomics Platform"/>
            <consortium name="The Broad Institute Genome Sequencing Center for Infectious Disease"/>
            <person name="Wu L."/>
            <person name="Ma J."/>
        </authorList>
    </citation>
    <scope>NUCLEOTIDE SEQUENCE [LARGE SCALE GENOMIC DNA]</scope>
    <source>
        <strain evidence="9 10">DSM 29988</strain>
    </source>
</reference>
<dbReference type="PANTHER" id="PTHR23514">
    <property type="entry name" value="BYPASS OF STOP CODON PROTEIN 6"/>
    <property type="match status" value="1"/>
</dbReference>
<evidence type="ECO:0000259" key="8">
    <source>
        <dbReference type="PROSITE" id="PS50850"/>
    </source>
</evidence>
<protein>
    <submittedName>
        <fullName evidence="9">MFS transporter</fullName>
    </submittedName>
</protein>
<keyword evidence="5 7" id="KW-1133">Transmembrane helix</keyword>
<dbReference type="PANTHER" id="PTHR23514:SF3">
    <property type="entry name" value="BYPASS OF STOP CODON PROTEIN 6"/>
    <property type="match status" value="1"/>
</dbReference>
<dbReference type="SUPFAM" id="SSF103473">
    <property type="entry name" value="MFS general substrate transporter"/>
    <property type="match status" value="1"/>
</dbReference>
<dbReference type="Proteomes" id="UP001596481">
    <property type="component" value="Unassembled WGS sequence"/>
</dbReference>
<dbReference type="AlphaFoldDB" id="A0ABD5ZE55"/>
<keyword evidence="10" id="KW-1185">Reference proteome</keyword>
<feature type="domain" description="Major facilitator superfamily (MFS) profile" evidence="8">
    <location>
        <begin position="19"/>
        <end position="395"/>
    </location>
</feature>
<evidence type="ECO:0000256" key="1">
    <source>
        <dbReference type="ARBA" id="ARBA00004127"/>
    </source>
</evidence>
<evidence type="ECO:0000256" key="2">
    <source>
        <dbReference type="ARBA" id="ARBA00008335"/>
    </source>
</evidence>
<dbReference type="Gene3D" id="1.20.1250.20">
    <property type="entry name" value="MFS general substrate transporter like domains"/>
    <property type="match status" value="1"/>
</dbReference>
<feature type="transmembrane region" description="Helical" evidence="7">
    <location>
        <begin position="369"/>
        <end position="390"/>
    </location>
</feature>
<dbReference type="RefSeq" id="WP_390222732.1">
    <property type="nucleotide sequence ID" value="NZ_JBHTAA010000005.1"/>
</dbReference>
<feature type="transmembrane region" description="Helical" evidence="7">
    <location>
        <begin position="172"/>
        <end position="191"/>
    </location>
</feature>
<dbReference type="Pfam" id="PF07690">
    <property type="entry name" value="MFS_1"/>
    <property type="match status" value="1"/>
</dbReference>
<proteinExistence type="inferred from homology"/>
<feature type="transmembrane region" description="Helical" evidence="7">
    <location>
        <begin position="85"/>
        <end position="102"/>
    </location>
</feature>
<feature type="transmembrane region" description="Helical" evidence="7">
    <location>
        <begin position="18"/>
        <end position="34"/>
    </location>
</feature>
<accession>A0ABD5ZE55</accession>
<dbReference type="PROSITE" id="PS50850">
    <property type="entry name" value="MFS"/>
    <property type="match status" value="1"/>
</dbReference>
<comment type="subcellular location">
    <subcellularLocation>
        <location evidence="1">Endomembrane system</location>
        <topology evidence="1">Multi-pass membrane protein</topology>
    </subcellularLocation>
</comment>
<evidence type="ECO:0000256" key="3">
    <source>
        <dbReference type="ARBA" id="ARBA00022448"/>
    </source>
</evidence>
<comment type="similarity">
    <text evidence="2">Belongs to the major facilitator superfamily.</text>
</comment>
<keyword evidence="6 7" id="KW-0472">Membrane</keyword>
<feature type="transmembrane region" description="Helical" evidence="7">
    <location>
        <begin position="307"/>
        <end position="330"/>
    </location>
</feature>
<gene>
    <name evidence="9" type="ORF">ACFQJC_07680</name>
</gene>
<feature type="transmembrane region" description="Helical" evidence="7">
    <location>
        <begin position="342"/>
        <end position="363"/>
    </location>
</feature>
<sequence length="399" mass="42225">MEHTHDSVRTATADTRRWWTLVIFAYVALEGASLQMRGSVVPVLRESFGTPDWLLGLVAPAGTIGFLVFVALTGAIAGRVNTRRLILFGIAGTGASVFVVGFTPSFAFFIAALFARGSFGGVGRGTDRPLLSHLHSGDRGKWFSYYDAMWAVGATIGPLIVTAALWLGDWRYAYYTLGVAFLPVVLLVWWLPTPSIDGDGDDPLTLDELKRVGRRPEVFVMIAGILMTTGVEGALFTWLTTFAEGRVPASFVTASLSVLLVAYIPGRFAAGALSNRIGSVRLIAGLAVLCLLSTVYTFFVASGVGVLVGLFGIGFSLSGQFPTLLAYSIGAAPEHSAPINSLSLVVSTLGIAGVPAILGFVISDAGIELAMQLLVIPLIVLVGISIAAWVRNGTAVEWQ</sequence>
<dbReference type="GO" id="GO:0012505">
    <property type="term" value="C:endomembrane system"/>
    <property type="evidence" value="ECO:0007669"/>
    <property type="project" value="UniProtKB-SubCell"/>
</dbReference>
<dbReference type="InterPro" id="IPR051788">
    <property type="entry name" value="MFS_Transporter"/>
</dbReference>
<feature type="transmembrane region" description="Helical" evidence="7">
    <location>
        <begin position="251"/>
        <end position="270"/>
    </location>
</feature>
<evidence type="ECO:0000256" key="4">
    <source>
        <dbReference type="ARBA" id="ARBA00022692"/>
    </source>
</evidence>
<feature type="transmembrane region" description="Helical" evidence="7">
    <location>
        <begin position="218"/>
        <end position="239"/>
    </location>
</feature>
<feature type="transmembrane region" description="Helical" evidence="7">
    <location>
        <begin position="282"/>
        <end position="301"/>
    </location>
</feature>
<dbReference type="InterPro" id="IPR020846">
    <property type="entry name" value="MFS_dom"/>
</dbReference>
<evidence type="ECO:0000256" key="7">
    <source>
        <dbReference type="SAM" id="Phobius"/>
    </source>
</evidence>
<keyword evidence="3" id="KW-0813">Transport</keyword>
<evidence type="ECO:0000313" key="9">
    <source>
        <dbReference type="EMBL" id="MFC7203389.1"/>
    </source>
</evidence>